<evidence type="ECO:0000313" key="2">
    <source>
        <dbReference type="EMBL" id="JAD30333.1"/>
    </source>
</evidence>
<feature type="region of interest" description="Disordered" evidence="1">
    <location>
        <begin position="1"/>
        <end position="43"/>
    </location>
</feature>
<organism evidence="2">
    <name type="scientific">Arundo donax</name>
    <name type="common">Giant reed</name>
    <name type="synonym">Donax arundinaceus</name>
    <dbReference type="NCBI Taxonomy" id="35708"/>
    <lineage>
        <taxon>Eukaryota</taxon>
        <taxon>Viridiplantae</taxon>
        <taxon>Streptophyta</taxon>
        <taxon>Embryophyta</taxon>
        <taxon>Tracheophyta</taxon>
        <taxon>Spermatophyta</taxon>
        <taxon>Magnoliopsida</taxon>
        <taxon>Liliopsida</taxon>
        <taxon>Poales</taxon>
        <taxon>Poaceae</taxon>
        <taxon>PACMAD clade</taxon>
        <taxon>Arundinoideae</taxon>
        <taxon>Arundineae</taxon>
        <taxon>Arundo</taxon>
    </lineage>
</organism>
<reference evidence="2" key="2">
    <citation type="journal article" date="2015" name="Data Brief">
        <title>Shoot transcriptome of the giant reed, Arundo donax.</title>
        <authorList>
            <person name="Barrero R.A."/>
            <person name="Guerrero F.D."/>
            <person name="Moolhuijzen P."/>
            <person name="Goolsby J.A."/>
            <person name="Tidwell J."/>
            <person name="Bellgard S.E."/>
            <person name="Bellgard M.I."/>
        </authorList>
    </citation>
    <scope>NUCLEOTIDE SEQUENCE</scope>
    <source>
        <tissue evidence="2">Shoot tissue taken approximately 20 cm above the soil surface</tissue>
    </source>
</reference>
<proteinExistence type="predicted"/>
<feature type="compositionally biased region" description="Basic and acidic residues" evidence="1">
    <location>
        <begin position="7"/>
        <end position="16"/>
    </location>
</feature>
<dbReference type="EMBL" id="GBRH01267562">
    <property type="protein sequence ID" value="JAD30333.1"/>
    <property type="molecule type" value="Transcribed_RNA"/>
</dbReference>
<protein>
    <submittedName>
        <fullName evidence="2">Uncharacterized protein</fullName>
    </submittedName>
</protein>
<reference evidence="2" key="1">
    <citation type="submission" date="2014-09" db="EMBL/GenBank/DDBJ databases">
        <authorList>
            <person name="Magalhaes I.L.F."/>
            <person name="Oliveira U."/>
            <person name="Santos F.R."/>
            <person name="Vidigal T.H.D.A."/>
            <person name="Brescovit A.D."/>
            <person name="Santos A.J."/>
        </authorList>
    </citation>
    <scope>NUCLEOTIDE SEQUENCE</scope>
    <source>
        <tissue evidence="2">Shoot tissue taken approximately 20 cm above the soil surface</tissue>
    </source>
</reference>
<accession>A0A0A8YY32</accession>
<dbReference type="AlphaFoldDB" id="A0A0A8YY32"/>
<evidence type="ECO:0000256" key="1">
    <source>
        <dbReference type="SAM" id="MobiDB-lite"/>
    </source>
</evidence>
<name>A0A0A8YY32_ARUDO</name>
<sequence length="77" mass="7911">MVARRAATKEDSDARRCGRRRLGPNPPCDGGGSLGLAHSGEEANPASLSDACLYATLGDDGCTLDGFGSPAYPTRCP</sequence>